<dbReference type="Proteomes" id="UP000269438">
    <property type="component" value="Unassembled WGS sequence"/>
</dbReference>
<evidence type="ECO:0000259" key="20">
    <source>
        <dbReference type="Pfam" id="PF13614"/>
    </source>
</evidence>
<evidence type="ECO:0000256" key="8">
    <source>
        <dbReference type="ARBA" id="ARBA00022679"/>
    </source>
</evidence>
<comment type="catalytic activity">
    <reaction evidence="16">
        <text>L-tyrosyl-[protein] + ATP = O-phospho-L-tyrosyl-[protein] + ADP + H(+)</text>
        <dbReference type="Rhea" id="RHEA:10596"/>
        <dbReference type="Rhea" id="RHEA-COMP:10136"/>
        <dbReference type="Rhea" id="RHEA-COMP:20101"/>
        <dbReference type="ChEBI" id="CHEBI:15378"/>
        <dbReference type="ChEBI" id="CHEBI:30616"/>
        <dbReference type="ChEBI" id="CHEBI:46858"/>
        <dbReference type="ChEBI" id="CHEBI:61978"/>
        <dbReference type="ChEBI" id="CHEBI:456216"/>
        <dbReference type="EC" id="2.7.10.2"/>
    </reaction>
</comment>
<dbReference type="EMBL" id="RCUY01000001">
    <property type="protein sequence ID" value="RLP84435.1"/>
    <property type="molecule type" value="Genomic_DNA"/>
</dbReference>
<feature type="domain" description="AAA" evidence="20">
    <location>
        <begin position="269"/>
        <end position="390"/>
    </location>
</feature>
<dbReference type="SUPFAM" id="SSF52540">
    <property type="entry name" value="P-loop containing nucleoside triphosphate hydrolases"/>
    <property type="match status" value="1"/>
</dbReference>
<evidence type="ECO:0000256" key="14">
    <source>
        <dbReference type="ARBA" id="ARBA00023136"/>
    </source>
</evidence>
<feature type="domain" description="Polysaccharide chain length determinant N-terminal" evidence="19">
    <location>
        <begin position="3"/>
        <end position="89"/>
    </location>
</feature>
<dbReference type="OrthoDB" id="9812433at2"/>
<dbReference type="Gene3D" id="3.40.50.300">
    <property type="entry name" value="P-loop containing nucleotide triphosphate hydrolases"/>
    <property type="match status" value="1"/>
</dbReference>
<dbReference type="InterPro" id="IPR027417">
    <property type="entry name" value="P-loop_NTPase"/>
</dbReference>
<dbReference type="Pfam" id="PF13614">
    <property type="entry name" value="AAA_31"/>
    <property type="match status" value="1"/>
</dbReference>
<evidence type="ECO:0000256" key="1">
    <source>
        <dbReference type="ARBA" id="ARBA00004429"/>
    </source>
</evidence>
<keyword evidence="6" id="KW-1003">Cell membrane</keyword>
<dbReference type="Pfam" id="PF02706">
    <property type="entry name" value="Wzz"/>
    <property type="match status" value="1"/>
</dbReference>
<evidence type="ECO:0000256" key="12">
    <source>
        <dbReference type="ARBA" id="ARBA00022840"/>
    </source>
</evidence>
<keyword evidence="7" id="KW-0997">Cell inner membrane</keyword>
<keyword evidence="12" id="KW-0067">ATP-binding</keyword>
<comment type="similarity">
    <text evidence="3">Belongs to the CpsD/CapB family.</text>
</comment>
<evidence type="ECO:0000256" key="7">
    <source>
        <dbReference type="ARBA" id="ARBA00022519"/>
    </source>
</evidence>
<dbReference type="CDD" id="cd05387">
    <property type="entry name" value="BY-kinase"/>
    <property type="match status" value="1"/>
</dbReference>
<keyword evidence="10" id="KW-0547">Nucleotide-binding</keyword>
<evidence type="ECO:0000256" key="17">
    <source>
        <dbReference type="SAM" id="MobiDB-lite"/>
    </source>
</evidence>
<dbReference type="NCBIfam" id="TIGR01007">
    <property type="entry name" value="eps_fam"/>
    <property type="match status" value="1"/>
</dbReference>
<organism evidence="21 23">
    <name type="scientific">Mycetocola lacteus</name>
    <dbReference type="NCBI Taxonomy" id="76637"/>
    <lineage>
        <taxon>Bacteria</taxon>
        <taxon>Bacillati</taxon>
        <taxon>Actinomycetota</taxon>
        <taxon>Actinomycetes</taxon>
        <taxon>Micrococcales</taxon>
        <taxon>Microbacteriaceae</taxon>
        <taxon>Mycetocola</taxon>
    </lineage>
</organism>
<dbReference type="InterPro" id="IPR003856">
    <property type="entry name" value="LPS_length_determ_N"/>
</dbReference>
<keyword evidence="14 18" id="KW-0472">Membrane</keyword>
<accession>A0A3L7ALP7</accession>
<keyword evidence="13 18" id="KW-1133">Transmembrane helix</keyword>
<keyword evidence="11 21" id="KW-0418">Kinase</keyword>
<keyword evidence="15" id="KW-0829">Tyrosine-protein kinase</keyword>
<evidence type="ECO:0000256" key="4">
    <source>
        <dbReference type="ARBA" id="ARBA00008883"/>
    </source>
</evidence>
<evidence type="ECO:0000256" key="5">
    <source>
        <dbReference type="ARBA" id="ARBA00011903"/>
    </source>
</evidence>
<dbReference type="PANTHER" id="PTHR32309">
    <property type="entry name" value="TYROSINE-PROTEIN KINASE"/>
    <property type="match status" value="1"/>
</dbReference>
<proteinExistence type="inferred from homology"/>
<evidence type="ECO:0000256" key="6">
    <source>
        <dbReference type="ARBA" id="ARBA00022475"/>
    </source>
</evidence>
<reference evidence="21 23" key="1">
    <citation type="submission" date="2018-10" db="EMBL/GenBank/DDBJ databases">
        <authorList>
            <person name="Li J."/>
        </authorList>
    </citation>
    <scope>NUCLEOTIDE SEQUENCE [LARGE SCALE GENOMIC DNA]</scope>
    <source>
        <strain evidence="21 23">JCM 11654</strain>
    </source>
</reference>
<protein>
    <recommendedName>
        <fullName evidence="5">non-specific protein-tyrosine kinase</fullName>
        <ecNumber evidence="5">2.7.10.2</ecNumber>
    </recommendedName>
</protein>
<evidence type="ECO:0000256" key="9">
    <source>
        <dbReference type="ARBA" id="ARBA00022692"/>
    </source>
</evidence>
<evidence type="ECO:0000313" key="23">
    <source>
        <dbReference type="Proteomes" id="UP000269438"/>
    </source>
</evidence>
<dbReference type="PANTHER" id="PTHR32309:SF13">
    <property type="entry name" value="FERRIC ENTEROBACTIN TRANSPORT PROTEIN FEPE"/>
    <property type="match status" value="1"/>
</dbReference>
<keyword evidence="23" id="KW-1185">Reference proteome</keyword>
<evidence type="ECO:0000256" key="10">
    <source>
        <dbReference type="ARBA" id="ARBA00022741"/>
    </source>
</evidence>
<evidence type="ECO:0000256" key="18">
    <source>
        <dbReference type="SAM" id="Phobius"/>
    </source>
</evidence>
<keyword evidence="8 21" id="KW-0808">Transferase</keyword>
<dbReference type="InterPro" id="IPR050445">
    <property type="entry name" value="Bact_polysacc_biosynth/exp"/>
</dbReference>
<feature type="region of interest" description="Disordered" evidence="17">
    <location>
        <begin position="450"/>
        <end position="497"/>
    </location>
</feature>
<comment type="similarity">
    <text evidence="2">Belongs to the CpsC/CapA family.</text>
</comment>
<evidence type="ECO:0000313" key="22">
    <source>
        <dbReference type="EMBL" id="RLP84435.1"/>
    </source>
</evidence>
<comment type="subcellular location">
    <subcellularLocation>
        <location evidence="1">Cell inner membrane</location>
        <topology evidence="1">Multi-pass membrane protein</topology>
    </subcellularLocation>
</comment>
<evidence type="ECO:0000256" key="3">
    <source>
        <dbReference type="ARBA" id="ARBA00007316"/>
    </source>
</evidence>
<evidence type="ECO:0000313" key="21">
    <source>
        <dbReference type="EMBL" id="RLP80650.1"/>
    </source>
</evidence>
<comment type="caution">
    <text evidence="21">The sequence shown here is derived from an EMBL/GenBank/DDBJ whole genome shotgun (WGS) entry which is preliminary data.</text>
</comment>
<gene>
    <name evidence="22" type="ORF">D9V34_00015</name>
    <name evidence="21" type="ORF">D9V34_12310</name>
</gene>
<dbReference type="InterPro" id="IPR025669">
    <property type="entry name" value="AAA_dom"/>
</dbReference>
<dbReference type="GO" id="GO:0005524">
    <property type="term" value="F:ATP binding"/>
    <property type="evidence" value="ECO:0007669"/>
    <property type="project" value="UniProtKB-KW"/>
</dbReference>
<evidence type="ECO:0000256" key="13">
    <source>
        <dbReference type="ARBA" id="ARBA00022989"/>
    </source>
</evidence>
<dbReference type="GO" id="GO:0005886">
    <property type="term" value="C:plasma membrane"/>
    <property type="evidence" value="ECO:0007669"/>
    <property type="project" value="UniProtKB-SubCell"/>
</dbReference>
<name>A0A3L7ALP7_9MICO</name>
<comment type="similarity">
    <text evidence="4">Belongs to the etk/wzc family.</text>
</comment>
<dbReference type="AlphaFoldDB" id="A0A3L7ALP7"/>
<evidence type="ECO:0000256" key="11">
    <source>
        <dbReference type="ARBA" id="ARBA00022777"/>
    </source>
</evidence>
<sequence length="497" mass="52493">MNFTDYIAAVRRHWIAVVIAIVIACGIAGVATAVATPQYQSKTQLFVSVGGGDSVGDLAQGNSFSERRVSSYVSLATSSRVLEPVIQKLNLKMSLDQLKASISAASPPTTVLINITVTHPDPELAKRIADAVAESLVSEVEVVEGSASTSLIKMSVAEEAVVPTVQSSPDIKKNLLMAIGVGGAIGVLYAVLRSLLDTRIRNREGVTNITDASILGVIAEEPGLDDDPLAILTDPYGVRAENFRQLRTQLQFTNLDHTSQSVVVTSSLPGEGKSSTSINLALMLAEGGGRVLLIDADLRRPRVATYLGLEGTVGLTTVLAGRVDVADAIQSVGNRSKLDVLTSGQIPPNPSELLGSATMNTLLRDLEEHYDTIILDAPPTLPVTDPAVLSTITSGVLMVATLDGRLHNEELRAGLDNLDGVGARILGVALNRMPQRASAYATYGYQDTIEPSRREMRKSARRAKKGSKPGSPQAKPPAGPIRKPATAGAPRHNEAIV</sequence>
<evidence type="ECO:0000259" key="19">
    <source>
        <dbReference type="Pfam" id="PF02706"/>
    </source>
</evidence>
<dbReference type="InterPro" id="IPR005702">
    <property type="entry name" value="Wzc-like_C"/>
</dbReference>
<dbReference type="EC" id="2.7.10.2" evidence="5"/>
<evidence type="ECO:0000256" key="16">
    <source>
        <dbReference type="ARBA" id="ARBA00051245"/>
    </source>
</evidence>
<dbReference type="EMBL" id="RCUY01000011">
    <property type="protein sequence ID" value="RLP80650.1"/>
    <property type="molecule type" value="Genomic_DNA"/>
</dbReference>
<evidence type="ECO:0000256" key="15">
    <source>
        <dbReference type="ARBA" id="ARBA00023137"/>
    </source>
</evidence>
<keyword evidence="9 18" id="KW-0812">Transmembrane</keyword>
<evidence type="ECO:0000256" key="2">
    <source>
        <dbReference type="ARBA" id="ARBA00006683"/>
    </source>
</evidence>
<dbReference type="RefSeq" id="WP_121686931.1">
    <property type="nucleotide sequence ID" value="NZ_RCUY01000001.1"/>
</dbReference>
<dbReference type="GO" id="GO:0004715">
    <property type="term" value="F:non-membrane spanning protein tyrosine kinase activity"/>
    <property type="evidence" value="ECO:0007669"/>
    <property type="project" value="UniProtKB-EC"/>
</dbReference>
<feature type="transmembrane region" description="Helical" evidence="18">
    <location>
        <begin position="14"/>
        <end position="35"/>
    </location>
</feature>